<dbReference type="FunFam" id="3.90.870.10:FF:000001">
    <property type="entry name" value="Riboflavin biosynthesis protein RibBA"/>
    <property type="match status" value="1"/>
</dbReference>
<dbReference type="HAMAP" id="MF_00180">
    <property type="entry name" value="RibB"/>
    <property type="match status" value="1"/>
</dbReference>
<keyword evidence="7 20" id="KW-0686">Riboflavin biosynthesis</keyword>
<evidence type="ECO:0000259" key="22">
    <source>
        <dbReference type="Pfam" id="PF00925"/>
    </source>
</evidence>
<dbReference type="AlphaFoldDB" id="A0A2R6Y054"/>
<feature type="active site" description="Proton acceptor" evidence="19">
    <location>
        <position position="461"/>
    </location>
</feature>
<gene>
    <name evidence="19" type="primary">ribA</name>
    <name evidence="20" type="synonym">ribB</name>
    <name evidence="23" type="ORF">BSOLF_0968</name>
</gene>
<keyword evidence="14 20" id="KW-0464">Manganese</keyword>
<feature type="binding site" evidence="19">
    <location>
        <position position="484"/>
    </location>
    <ligand>
        <name>GTP</name>
        <dbReference type="ChEBI" id="CHEBI:37565"/>
    </ligand>
</feature>
<protein>
    <recommendedName>
        <fullName evidence="19 20">Multifunctional fusion protein</fullName>
    </recommendedName>
    <domain>
        <recommendedName>
            <fullName evidence="19">GTP cyclohydrolase-2</fullName>
            <ecNumber evidence="19">3.5.4.25</ecNumber>
        </recommendedName>
        <alternativeName>
            <fullName evidence="19">GTP cyclohydrolase II</fullName>
        </alternativeName>
    </domain>
    <domain>
        <recommendedName>
            <fullName evidence="20">3,4-dihydroxy-2-butanone 4-phosphate synthase</fullName>
            <shortName evidence="20">DHBP synthase</shortName>
            <ecNumber evidence="20">4.1.99.12</ecNumber>
        </recommendedName>
    </domain>
</protein>
<keyword evidence="10 19" id="KW-0378">Hydrolase</keyword>
<dbReference type="Gene3D" id="3.90.870.10">
    <property type="entry name" value="DHBP synthase"/>
    <property type="match status" value="1"/>
</dbReference>
<dbReference type="Pfam" id="PF00925">
    <property type="entry name" value="GTP_cyclohydro2"/>
    <property type="match status" value="1"/>
</dbReference>
<dbReference type="UniPathway" id="UPA00275">
    <property type="reaction ID" value="UER00399"/>
</dbReference>
<dbReference type="GO" id="GO:0000287">
    <property type="term" value="F:magnesium ion binding"/>
    <property type="evidence" value="ECO:0007669"/>
    <property type="project" value="UniProtKB-UniRule"/>
</dbReference>
<dbReference type="GO" id="GO:0030145">
    <property type="term" value="F:manganese ion binding"/>
    <property type="evidence" value="ECO:0007669"/>
    <property type="project" value="UniProtKB-UniRule"/>
</dbReference>
<accession>A0A2R6Y054</accession>
<dbReference type="GO" id="GO:0008270">
    <property type="term" value="F:zinc ion binding"/>
    <property type="evidence" value="ECO:0007669"/>
    <property type="project" value="UniProtKB-UniRule"/>
</dbReference>
<dbReference type="Proteomes" id="UP000244338">
    <property type="component" value="Unassembled WGS sequence"/>
</dbReference>
<feature type="site" description="Essential for catalytic activity" evidence="20">
    <location>
        <position position="169"/>
    </location>
</feature>
<comment type="similarity">
    <text evidence="20">Belongs to the DHBP synthase family.</text>
</comment>
<feature type="active site" description="Nucleophile" evidence="19">
    <location>
        <position position="463"/>
    </location>
</feature>
<evidence type="ECO:0000256" key="14">
    <source>
        <dbReference type="ARBA" id="ARBA00023211"/>
    </source>
</evidence>
<dbReference type="PANTHER" id="PTHR21327:SF18">
    <property type="entry name" value="3,4-DIHYDROXY-2-BUTANONE 4-PHOSPHATE SYNTHASE"/>
    <property type="match status" value="1"/>
</dbReference>
<evidence type="ECO:0000256" key="11">
    <source>
        <dbReference type="ARBA" id="ARBA00022833"/>
    </source>
</evidence>
<dbReference type="GO" id="GO:0008686">
    <property type="term" value="F:3,4-dihydroxy-2-butanone-4-phosphate synthase activity"/>
    <property type="evidence" value="ECO:0007669"/>
    <property type="project" value="UniProtKB-UniRule"/>
</dbReference>
<dbReference type="FunFam" id="3.40.50.10990:FF:000001">
    <property type="entry name" value="Riboflavin biosynthesis protein RibBA"/>
    <property type="match status" value="1"/>
</dbReference>
<dbReference type="GO" id="GO:0005525">
    <property type="term" value="F:GTP binding"/>
    <property type="evidence" value="ECO:0007669"/>
    <property type="project" value="UniProtKB-KW"/>
</dbReference>
<feature type="binding site" evidence="20">
    <location>
        <begin position="31"/>
        <end position="32"/>
    </location>
    <ligand>
        <name>D-ribulose 5-phosphate</name>
        <dbReference type="ChEBI" id="CHEBI:58121"/>
    </ligand>
</feature>
<evidence type="ECO:0000256" key="15">
    <source>
        <dbReference type="ARBA" id="ARBA00023239"/>
    </source>
</evidence>
<feature type="binding site" evidence="20">
    <location>
        <position position="32"/>
    </location>
    <ligand>
        <name>Mg(2+)</name>
        <dbReference type="ChEBI" id="CHEBI:18420"/>
        <label>1</label>
    </ligand>
</feature>
<comment type="cofactor">
    <cofactor evidence="20">
        <name>Mg(2+)</name>
        <dbReference type="ChEBI" id="CHEBI:18420"/>
    </cofactor>
    <cofactor evidence="20">
        <name>Mn(2+)</name>
        <dbReference type="ChEBI" id="CHEBI:29035"/>
    </cofactor>
    <text evidence="20">Binds 2 divalent metal cations per subunit. Magnesium or manganese.</text>
</comment>
<organism evidence="23 24">
    <name type="scientific">Candidatus Carbonibacillus altaicus</name>
    <dbReference type="NCBI Taxonomy" id="2163959"/>
    <lineage>
        <taxon>Bacteria</taxon>
        <taxon>Bacillati</taxon>
        <taxon>Bacillota</taxon>
        <taxon>Bacilli</taxon>
        <taxon>Bacillales</taxon>
        <taxon>Candidatus Carbonibacillus</taxon>
    </lineage>
</organism>
<evidence type="ECO:0000256" key="6">
    <source>
        <dbReference type="ARBA" id="ARBA00005520"/>
    </source>
</evidence>
<feature type="binding site" evidence="20">
    <location>
        <position position="32"/>
    </location>
    <ligand>
        <name>Mg(2+)</name>
        <dbReference type="ChEBI" id="CHEBI:18420"/>
        <label>2</label>
    </ligand>
</feature>
<feature type="binding site" evidence="19">
    <location>
        <position position="402"/>
    </location>
    <ligand>
        <name>Zn(2+)</name>
        <dbReference type="ChEBI" id="CHEBI:29105"/>
        <note>catalytic</note>
    </ligand>
</feature>
<feature type="binding site" evidence="19">
    <location>
        <begin position="427"/>
        <end position="429"/>
    </location>
    <ligand>
        <name>GTP</name>
        <dbReference type="ChEBI" id="CHEBI:37565"/>
    </ligand>
</feature>
<comment type="function">
    <text evidence="3 20">Catalyzes the conversion of D-ribulose 5-phosphate to formate and 3,4-dihydroxy-2-butanone 4-phosphate.</text>
</comment>
<evidence type="ECO:0000256" key="13">
    <source>
        <dbReference type="ARBA" id="ARBA00023134"/>
    </source>
</evidence>
<evidence type="ECO:0000256" key="2">
    <source>
        <dbReference type="ARBA" id="ARBA00001936"/>
    </source>
</evidence>
<keyword evidence="11 19" id="KW-0862">Zinc</keyword>
<evidence type="ECO:0000256" key="9">
    <source>
        <dbReference type="ARBA" id="ARBA00022741"/>
    </source>
</evidence>
<comment type="similarity">
    <text evidence="19">Belongs to the GTP cyclohydrolase II family.</text>
</comment>
<comment type="caution">
    <text evidence="23">The sequence shown here is derived from an EMBL/GenBank/DDBJ whole genome shotgun (WGS) entry which is preliminary data.</text>
</comment>
<feature type="binding site" evidence="19">
    <location>
        <position position="449"/>
    </location>
    <ligand>
        <name>GTP</name>
        <dbReference type="ChEBI" id="CHEBI:37565"/>
    </ligand>
</feature>
<keyword evidence="13 19" id="KW-0342">GTP-binding</keyword>
<keyword evidence="12 20" id="KW-0460">Magnesium</keyword>
<comment type="similarity">
    <text evidence="6">In the N-terminal section; belongs to the DHBP synthase family.</text>
</comment>
<evidence type="ECO:0000256" key="21">
    <source>
        <dbReference type="SAM" id="MobiDB-lite"/>
    </source>
</evidence>
<feature type="binding site" evidence="20">
    <location>
        <position position="36"/>
    </location>
    <ligand>
        <name>D-ribulose 5-phosphate</name>
        <dbReference type="ChEBI" id="CHEBI:58121"/>
    </ligand>
</feature>
<evidence type="ECO:0000256" key="1">
    <source>
        <dbReference type="ARBA" id="ARBA00000141"/>
    </source>
</evidence>
<feature type="binding site" evidence="20">
    <location>
        <begin position="145"/>
        <end position="149"/>
    </location>
    <ligand>
        <name>D-ribulose 5-phosphate</name>
        <dbReference type="ChEBI" id="CHEBI:58121"/>
    </ligand>
</feature>
<dbReference type="EC" id="4.1.99.12" evidence="20"/>
<comment type="catalytic activity">
    <reaction evidence="18 19">
        <text>GTP + 4 H2O = 2,5-diamino-6-hydroxy-4-(5-phosphoribosylamino)-pyrimidine + formate + 2 phosphate + 3 H(+)</text>
        <dbReference type="Rhea" id="RHEA:23704"/>
        <dbReference type="ChEBI" id="CHEBI:15377"/>
        <dbReference type="ChEBI" id="CHEBI:15378"/>
        <dbReference type="ChEBI" id="CHEBI:15740"/>
        <dbReference type="ChEBI" id="CHEBI:37565"/>
        <dbReference type="ChEBI" id="CHEBI:43474"/>
        <dbReference type="ChEBI" id="CHEBI:58614"/>
        <dbReference type="EC" id="3.5.4.25"/>
    </reaction>
</comment>
<dbReference type="InterPro" id="IPR000926">
    <property type="entry name" value="RibA"/>
</dbReference>
<feature type="binding site" evidence="19">
    <location>
        <position position="489"/>
    </location>
    <ligand>
        <name>GTP</name>
        <dbReference type="ChEBI" id="CHEBI:37565"/>
    </ligand>
</feature>
<dbReference type="Gene3D" id="3.40.50.10990">
    <property type="entry name" value="GTP cyclohydrolase II"/>
    <property type="match status" value="1"/>
</dbReference>
<comment type="cofactor">
    <cofactor evidence="2">
        <name>Mn(2+)</name>
        <dbReference type="ChEBI" id="CHEBI:29035"/>
    </cofactor>
</comment>
<proteinExistence type="inferred from homology"/>
<evidence type="ECO:0000313" key="24">
    <source>
        <dbReference type="Proteomes" id="UP000244338"/>
    </source>
</evidence>
<feature type="binding site" evidence="19">
    <location>
        <position position="405"/>
    </location>
    <ligand>
        <name>GTP</name>
        <dbReference type="ChEBI" id="CHEBI:37565"/>
    </ligand>
</feature>
<sequence>MEQRAGFSTVEEAIAVLKRGGMIVLVDDADREDEGDLVMLAEHVTPEAINFMITYGRGLVCVPLTAEHARRLRLHLMVEENHNTDPHRTAFTVSIDERTTRTGISAYERAKTIHALVEETTTAEDFRRPGHIFPLIARSGGVLERRGHTEASITLAKLAGAKEVAVICEIVGDDGTMARLETLKRFAKQHALPLLHIAQLVQYEQQRGVHTLQNSLPFKQNRSIFTPDRSQPVFNRSQSELSSYRHSTTDRGTLSDTDTGIFLNSDVGTDSNTAIGTNDVSGAGVEAITGGYSNADVGVDSGTNSVTDPARGAGLSWGNDEWEKREHAALFAELAARIERTAPIPLPTPFGLFTSIVYRDRVNNAEHLALIMGEVSGDEPVLVRLHSECLTGDVFGSKRCDCGPQLHLALHMIAREGKGVMLYMRQEGRGIGLFNKLRAYALQDQGHDTVEANILLGFPDDARDYAAAAYMLHDLGLINIRLMTNNPHKLRELETFGLHIARRVPLVLPPHEHNARYLQTKQEKMGHLLDLLMLKSKS</sequence>
<dbReference type="InterPro" id="IPR036144">
    <property type="entry name" value="RibA-like_sf"/>
</dbReference>
<feature type="binding site" evidence="19">
    <location>
        <begin position="384"/>
        <end position="388"/>
    </location>
    <ligand>
        <name>GTP</name>
        <dbReference type="ChEBI" id="CHEBI:37565"/>
    </ligand>
</feature>
<feature type="site" description="Essential for catalytic activity" evidence="20">
    <location>
        <position position="131"/>
    </location>
</feature>
<evidence type="ECO:0000256" key="5">
    <source>
        <dbReference type="ARBA" id="ARBA00004904"/>
    </source>
</evidence>
<comment type="pathway">
    <text evidence="4 19">Cofactor biosynthesis; riboflavin biosynthesis; 5-amino-6-(D-ribitylamino)uracil from GTP: step 1/4.</text>
</comment>
<feature type="domain" description="GTP cyclohydrolase II" evidence="22">
    <location>
        <begin position="340"/>
        <end position="505"/>
    </location>
</feature>
<comment type="pathway">
    <text evidence="5 20">Cofactor biosynthesis; riboflavin biosynthesis; 2-hydroxy-3-oxobutyl phosphate from D-ribulose 5-phosphate: step 1/1.</text>
</comment>
<dbReference type="Pfam" id="PF00926">
    <property type="entry name" value="DHBP_synthase"/>
    <property type="match status" value="1"/>
</dbReference>
<name>A0A2R6Y054_9BACL</name>
<dbReference type="GO" id="GO:0005829">
    <property type="term" value="C:cytosol"/>
    <property type="evidence" value="ECO:0007669"/>
    <property type="project" value="TreeGrafter"/>
</dbReference>
<evidence type="ECO:0000313" key="23">
    <source>
        <dbReference type="EMBL" id="PTQ56068.1"/>
    </source>
</evidence>
<evidence type="ECO:0000256" key="19">
    <source>
        <dbReference type="HAMAP-Rule" id="MF_00179"/>
    </source>
</evidence>
<evidence type="ECO:0000256" key="17">
    <source>
        <dbReference type="ARBA" id="ARBA00043932"/>
    </source>
</evidence>
<evidence type="ECO:0000256" key="18">
    <source>
        <dbReference type="ARBA" id="ARBA00049295"/>
    </source>
</evidence>
<evidence type="ECO:0000256" key="16">
    <source>
        <dbReference type="ARBA" id="ARBA00023268"/>
    </source>
</evidence>
<evidence type="ECO:0000256" key="20">
    <source>
        <dbReference type="HAMAP-Rule" id="MF_00180"/>
    </source>
</evidence>
<evidence type="ECO:0000256" key="8">
    <source>
        <dbReference type="ARBA" id="ARBA00022723"/>
    </source>
</evidence>
<feature type="binding site" evidence="19">
    <location>
        <position position="389"/>
    </location>
    <ligand>
        <name>Zn(2+)</name>
        <dbReference type="ChEBI" id="CHEBI:29105"/>
        <note>catalytic</note>
    </ligand>
</feature>
<dbReference type="HAMAP" id="MF_00179">
    <property type="entry name" value="RibA"/>
    <property type="match status" value="1"/>
</dbReference>
<keyword evidence="8 20" id="KW-0479">Metal-binding</keyword>
<dbReference type="PANTHER" id="PTHR21327">
    <property type="entry name" value="GTP CYCLOHYDROLASE II-RELATED"/>
    <property type="match status" value="1"/>
</dbReference>
<keyword evidence="16" id="KW-0511">Multifunctional enzyme</keyword>
<evidence type="ECO:0000256" key="4">
    <source>
        <dbReference type="ARBA" id="ARBA00004853"/>
    </source>
</evidence>
<feature type="region of interest" description="Disordered" evidence="21">
    <location>
        <begin position="227"/>
        <end position="259"/>
    </location>
</feature>
<evidence type="ECO:0000256" key="3">
    <source>
        <dbReference type="ARBA" id="ARBA00002284"/>
    </source>
</evidence>
<comment type="catalytic activity">
    <reaction evidence="1 20">
        <text>D-ribulose 5-phosphate = (2S)-2-hydroxy-3-oxobutyl phosphate + formate + H(+)</text>
        <dbReference type="Rhea" id="RHEA:18457"/>
        <dbReference type="ChEBI" id="CHEBI:15378"/>
        <dbReference type="ChEBI" id="CHEBI:15740"/>
        <dbReference type="ChEBI" id="CHEBI:58121"/>
        <dbReference type="ChEBI" id="CHEBI:58830"/>
        <dbReference type="EC" id="4.1.99.12"/>
    </reaction>
</comment>
<evidence type="ECO:0000256" key="12">
    <source>
        <dbReference type="ARBA" id="ARBA00022842"/>
    </source>
</evidence>
<feature type="compositionally biased region" description="Polar residues" evidence="21">
    <location>
        <begin position="227"/>
        <end position="258"/>
    </location>
</feature>
<keyword evidence="15 20" id="KW-0456">Lyase</keyword>
<feature type="binding site" evidence="20">
    <location>
        <position position="148"/>
    </location>
    <ligand>
        <name>Mg(2+)</name>
        <dbReference type="ChEBI" id="CHEBI:18420"/>
        <label>2</label>
    </ligand>
</feature>
<dbReference type="SUPFAM" id="SSF142695">
    <property type="entry name" value="RibA-like"/>
    <property type="match status" value="1"/>
</dbReference>
<evidence type="ECO:0000256" key="10">
    <source>
        <dbReference type="ARBA" id="ARBA00022801"/>
    </source>
</evidence>
<dbReference type="EC" id="3.5.4.25" evidence="19"/>
<dbReference type="SUPFAM" id="SSF55821">
    <property type="entry name" value="YrdC/RibB"/>
    <property type="match status" value="1"/>
</dbReference>
<dbReference type="GO" id="GO:0009231">
    <property type="term" value="P:riboflavin biosynthetic process"/>
    <property type="evidence" value="ECO:0007669"/>
    <property type="project" value="UniProtKB-UniRule"/>
</dbReference>
<dbReference type="InterPro" id="IPR017945">
    <property type="entry name" value="DHBP_synth_RibB-like_a/b_dom"/>
</dbReference>
<comment type="function">
    <text evidence="17 19">Catalyzes the conversion of GTP to 2,5-diamino-6-ribosylamino-4(3H)-pyrimidinone 5'-phosphate (DARP), formate and pyrophosphate.</text>
</comment>
<feature type="binding site" evidence="19">
    <location>
        <position position="400"/>
    </location>
    <ligand>
        <name>Zn(2+)</name>
        <dbReference type="ChEBI" id="CHEBI:29105"/>
        <note>catalytic</note>
    </ligand>
</feature>
<reference evidence="24" key="1">
    <citation type="journal article" date="2018" name="Sci. Rep.">
        <title>Lignite coal burning seam in the remote Altai Mountains harbors a hydrogen-driven thermophilic microbial community.</title>
        <authorList>
            <person name="Kadnikov V.V."/>
            <person name="Mardanov A.V."/>
            <person name="Ivasenko D.A."/>
            <person name="Antsiferov D.V."/>
            <person name="Beletsky A.V."/>
            <person name="Karnachuk O.V."/>
            <person name="Ravin N.V."/>
        </authorList>
    </citation>
    <scope>NUCLEOTIDE SEQUENCE [LARGE SCALE GENOMIC DNA]</scope>
</reference>
<comment type="cofactor">
    <cofactor evidence="19">
        <name>Zn(2+)</name>
        <dbReference type="ChEBI" id="CHEBI:29105"/>
    </cofactor>
    <text evidence="19">Binds 1 zinc ion per subunit.</text>
</comment>
<evidence type="ECO:0000256" key="7">
    <source>
        <dbReference type="ARBA" id="ARBA00022619"/>
    </source>
</evidence>
<dbReference type="NCBIfam" id="TIGR00505">
    <property type="entry name" value="ribA"/>
    <property type="match status" value="1"/>
</dbReference>
<comment type="subunit">
    <text evidence="20">Homodimer.</text>
</comment>
<dbReference type="EMBL" id="PEBX01000049">
    <property type="protein sequence ID" value="PTQ56068.1"/>
    <property type="molecule type" value="Genomic_DNA"/>
</dbReference>
<dbReference type="InterPro" id="IPR000422">
    <property type="entry name" value="DHBP_synthase_RibB"/>
</dbReference>
<dbReference type="GO" id="GO:0003935">
    <property type="term" value="F:GTP cyclohydrolase II activity"/>
    <property type="evidence" value="ECO:0007669"/>
    <property type="project" value="UniProtKB-UniRule"/>
</dbReference>
<dbReference type="CDD" id="cd00641">
    <property type="entry name" value="GTP_cyclohydro2"/>
    <property type="match status" value="1"/>
</dbReference>
<keyword evidence="9 19" id="KW-0547">Nucleotide-binding</keyword>
<dbReference type="NCBIfam" id="NF001591">
    <property type="entry name" value="PRK00393.1"/>
    <property type="match status" value="1"/>
</dbReference>
<dbReference type="InterPro" id="IPR032677">
    <property type="entry name" value="GTP_cyclohydro_II"/>
</dbReference>
<dbReference type="NCBIfam" id="TIGR00506">
    <property type="entry name" value="ribB"/>
    <property type="match status" value="1"/>
</dbReference>